<dbReference type="Proteomes" id="UP001500064">
    <property type="component" value="Unassembled WGS sequence"/>
</dbReference>
<organism evidence="1 2">
    <name type="scientific">Nonomuraea maheshkhaliensis</name>
    <dbReference type="NCBI Taxonomy" id="419590"/>
    <lineage>
        <taxon>Bacteria</taxon>
        <taxon>Bacillati</taxon>
        <taxon>Actinomycetota</taxon>
        <taxon>Actinomycetes</taxon>
        <taxon>Streptosporangiales</taxon>
        <taxon>Streptosporangiaceae</taxon>
        <taxon>Nonomuraea</taxon>
    </lineage>
</organism>
<protein>
    <recommendedName>
        <fullName evidence="3">HEXXH motif domain-containing protein</fullName>
    </recommendedName>
</protein>
<sequence length="550" mass="60446">MNTTRIQPLNSAQARRQAEEILAGDRPFGDCDYIRQRTRMHYRHRLLLLKEHSKGAHLLLSALEDVPDDRQHRVLGDPAVRVATDTWLSAVRAGRELPWPEEELDAVLETAAAQGPRASVPPLAEGAADLMRLHEAAWPWVWSEPRAEMDPLGEFFRRVFSASLPGLALTSPGARVRETLLRGAELLHELCPRLARSALSHVHLIVVAGKQPPTDAVAAGEQPSASVVADGKQPSPGFASLTHPRVPGVIFLSTAVLGDAWQAAEYLLHEAMHVKFTDLEHTHSLLGEDYDAAASPLIRPHWNRARQETGDGWPVDRALTVGHVYTSLALFHATVAARHAELTDRYGPIAGADPARQARRSFDRAQYLVDRLGVDRLDRHTEQLGAGGRLFLRWLHGIHEAFDPSPAPEGAYAHLVLDLYEREADTIRKVMSRRDDGRADEDAARLRSAARKEIGACLAVLAATAAPAGPERELHDQDRVLAELESSGAAFRDSAEAFLRTRELVLRALSPVSPAAFLAPVPDRPEQTSAEVVRSMVEESGRRLNSLLEG</sequence>
<proteinExistence type="predicted"/>
<evidence type="ECO:0000313" key="1">
    <source>
        <dbReference type="EMBL" id="GAA1693277.1"/>
    </source>
</evidence>
<gene>
    <name evidence="1" type="ORF">GCM10009733_106480</name>
</gene>
<keyword evidence="2" id="KW-1185">Reference proteome</keyword>
<name>A0ABP4TTX1_9ACTN</name>
<dbReference type="EMBL" id="BAAAMU010000191">
    <property type="protein sequence ID" value="GAA1693277.1"/>
    <property type="molecule type" value="Genomic_DNA"/>
</dbReference>
<accession>A0ABP4TTX1</accession>
<comment type="caution">
    <text evidence="1">The sequence shown here is derived from an EMBL/GenBank/DDBJ whole genome shotgun (WGS) entry which is preliminary data.</text>
</comment>
<evidence type="ECO:0008006" key="3">
    <source>
        <dbReference type="Google" id="ProtNLM"/>
    </source>
</evidence>
<dbReference type="RefSeq" id="WP_346114973.1">
    <property type="nucleotide sequence ID" value="NZ_BAAAMU010000191.1"/>
</dbReference>
<evidence type="ECO:0000313" key="2">
    <source>
        <dbReference type="Proteomes" id="UP001500064"/>
    </source>
</evidence>
<reference evidence="2" key="1">
    <citation type="journal article" date="2019" name="Int. J. Syst. Evol. Microbiol.">
        <title>The Global Catalogue of Microorganisms (GCM) 10K type strain sequencing project: providing services to taxonomists for standard genome sequencing and annotation.</title>
        <authorList>
            <consortium name="The Broad Institute Genomics Platform"/>
            <consortium name="The Broad Institute Genome Sequencing Center for Infectious Disease"/>
            <person name="Wu L."/>
            <person name="Ma J."/>
        </authorList>
    </citation>
    <scope>NUCLEOTIDE SEQUENCE [LARGE SCALE GENOMIC DNA]</scope>
    <source>
        <strain evidence="2">JCM 13929</strain>
    </source>
</reference>